<accession>A0A0N4X9T8</accession>
<keyword evidence="2" id="KW-1185">Reference proteome</keyword>
<evidence type="ECO:0000313" key="1">
    <source>
        <dbReference type="EMBL" id="VDO88021.1"/>
    </source>
</evidence>
<evidence type="ECO:0000313" key="2">
    <source>
        <dbReference type="Proteomes" id="UP000268014"/>
    </source>
</evidence>
<gene>
    <name evidence="1" type="ORF">HPLM_LOCUS21122</name>
</gene>
<proteinExistence type="predicted"/>
<organism evidence="3">
    <name type="scientific">Haemonchus placei</name>
    <name type="common">Barber's pole worm</name>
    <dbReference type="NCBI Taxonomy" id="6290"/>
    <lineage>
        <taxon>Eukaryota</taxon>
        <taxon>Metazoa</taxon>
        <taxon>Ecdysozoa</taxon>
        <taxon>Nematoda</taxon>
        <taxon>Chromadorea</taxon>
        <taxon>Rhabditida</taxon>
        <taxon>Rhabditina</taxon>
        <taxon>Rhabditomorpha</taxon>
        <taxon>Strongyloidea</taxon>
        <taxon>Trichostrongylidae</taxon>
        <taxon>Haemonchus</taxon>
    </lineage>
</organism>
<dbReference type="AlphaFoldDB" id="A0A0N4X9T8"/>
<sequence length="56" mass="6554">MRTRWSVLAIFIQIRPCHTHIVHDHDIIFVHSDVFGLDVTMDKATLMHVVDCLQQL</sequence>
<dbReference type="Proteomes" id="UP000268014">
    <property type="component" value="Unassembled WGS sequence"/>
</dbReference>
<name>A0A0N4X9T8_HAEPC</name>
<evidence type="ECO:0000313" key="3">
    <source>
        <dbReference type="WBParaSite" id="HPLM_0002113301-mRNA-1"/>
    </source>
</evidence>
<reference evidence="1 2" key="2">
    <citation type="submission" date="2018-11" db="EMBL/GenBank/DDBJ databases">
        <authorList>
            <consortium name="Pathogen Informatics"/>
        </authorList>
    </citation>
    <scope>NUCLEOTIDE SEQUENCE [LARGE SCALE GENOMIC DNA]</scope>
    <source>
        <strain evidence="1 2">MHpl1</strain>
    </source>
</reference>
<dbReference type="WBParaSite" id="HPLM_0002113301-mRNA-1">
    <property type="protein sequence ID" value="HPLM_0002113301-mRNA-1"/>
    <property type="gene ID" value="HPLM_0002113301"/>
</dbReference>
<protein>
    <submittedName>
        <fullName evidence="3">Secreted protein</fullName>
    </submittedName>
</protein>
<reference evidence="3" key="1">
    <citation type="submission" date="2017-02" db="UniProtKB">
        <authorList>
            <consortium name="WormBaseParasite"/>
        </authorList>
    </citation>
    <scope>IDENTIFICATION</scope>
</reference>
<dbReference type="EMBL" id="UZAF01022990">
    <property type="protein sequence ID" value="VDO88021.1"/>
    <property type="molecule type" value="Genomic_DNA"/>
</dbReference>